<dbReference type="AlphaFoldDB" id="A0A348FZD7"/>
<evidence type="ECO:0000313" key="2">
    <source>
        <dbReference type="Proteomes" id="UP000266934"/>
    </source>
</evidence>
<dbReference type="KEGG" id="blag:BLTE_13550"/>
<reference evidence="1 2" key="1">
    <citation type="submission" date="2018-08" db="EMBL/GenBank/DDBJ databases">
        <title>Complete genome sequencing of Blastochloris tepida GI.</title>
        <authorList>
            <person name="Tsukatani Y."/>
            <person name="Mori H."/>
        </authorList>
    </citation>
    <scope>NUCLEOTIDE SEQUENCE [LARGE SCALE GENOMIC DNA]</scope>
    <source>
        <strain evidence="1 2">GI</strain>
    </source>
</reference>
<protein>
    <submittedName>
        <fullName evidence="1">Uncharacterized protein</fullName>
    </submittedName>
</protein>
<evidence type="ECO:0000313" key="1">
    <source>
        <dbReference type="EMBL" id="BBF92670.1"/>
    </source>
</evidence>
<proteinExistence type="predicted"/>
<dbReference type="RefSeq" id="WP_126398719.1">
    <property type="nucleotide sequence ID" value="NZ_AP018907.1"/>
</dbReference>
<name>A0A348FZD7_9HYPH</name>
<accession>A0A348FZD7</accession>
<dbReference type="EMBL" id="AP018907">
    <property type="protein sequence ID" value="BBF92670.1"/>
    <property type="molecule type" value="Genomic_DNA"/>
</dbReference>
<keyword evidence="2" id="KW-1185">Reference proteome</keyword>
<dbReference type="Proteomes" id="UP000266934">
    <property type="component" value="Chromosome"/>
</dbReference>
<sequence length="72" mass="7856">MSAEQARAIQALALAGCDGIDGSQIARKAIVSRPHVKDLIRQVRRRLAGVATVECFGPNRRPSYRLKIGGER</sequence>
<organism evidence="1 2">
    <name type="scientific">Blastochloris tepida</name>
    <dbReference type="NCBI Taxonomy" id="2233851"/>
    <lineage>
        <taxon>Bacteria</taxon>
        <taxon>Pseudomonadati</taxon>
        <taxon>Pseudomonadota</taxon>
        <taxon>Alphaproteobacteria</taxon>
        <taxon>Hyphomicrobiales</taxon>
        <taxon>Blastochloridaceae</taxon>
        <taxon>Blastochloris</taxon>
    </lineage>
</organism>
<gene>
    <name evidence="1" type="ORF">BLTE_13550</name>
</gene>